<reference evidence="2" key="1">
    <citation type="submission" date="2023-06" db="EMBL/GenBank/DDBJ databases">
        <authorList>
            <consortium name="Lawrence Berkeley National Laboratory"/>
            <person name="Ahrendt S."/>
            <person name="Sahu N."/>
            <person name="Indic B."/>
            <person name="Wong-Bajracharya J."/>
            <person name="Merenyi Z."/>
            <person name="Ke H.-M."/>
            <person name="Monk M."/>
            <person name="Kocsube S."/>
            <person name="Drula E."/>
            <person name="Lipzen A."/>
            <person name="Balint B."/>
            <person name="Henrissat B."/>
            <person name="Andreopoulos B."/>
            <person name="Martin F.M."/>
            <person name="Harder C.B."/>
            <person name="Rigling D."/>
            <person name="Ford K.L."/>
            <person name="Foster G.D."/>
            <person name="Pangilinan J."/>
            <person name="Papanicolaou A."/>
            <person name="Barry K."/>
            <person name="LaButti K."/>
            <person name="Viragh M."/>
            <person name="Koriabine M."/>
            <person name="Yan M."/>
            <person name="Riley R."/>
            <person name="Champramary S."/>
            <person name="Plett K.L."/>
            <person name="Tsai I.J."/>
            <person name="Slot J."/>
            <person name="Sipos G."/>
            <person name="Plett J."/>
            <person name="Nagy L.G."/>
            <person name="Grigoriev I.V."/>
        </authorList>
    </citation>
    <scope>NUCLEOTIDE SEQUENCE</scope>
    <source>
        <strain evidence="2">HWK02</strain>
    </source>
</reference>
<evidence type="ECO:0000256" key="1">
    <source>
        <dbReference type="SAM" id="Phobius"/>
    </source>
</evidence>
<proteinExistence type="predicted"/>
<sequence>MFSIYQSPPFLLSFTTGAALTMWSTVLLAFILAAWSRPVDLHTVDVDCTGLVIRYTSYNSISAPKFFDGLASPQRCPHASNR</sequence>
<evidence type="ECO:0000313" key="3">
    <source>
        <dbReference type="Proteomes" id="UP001175228"/>
    </source>
</evidence>
<organism evidence="2 3">
    <name type="scientific">Armillaria luteobubalina</name>
    <dbReference type="NCBI Taxonomy" id="153913"/>
    <lineage>
        <taxon>Eukaryota</taxon>
        <taxon>Fungi</taxon>
        <taxon>Dikarya</taxon>
        <taxon>Basidiomycota</taxon>
        <taxon>Agaricomycotina</taxon>
        <taxon>Agaricomycetes</taxon>
        <taxon>Agaricomycetidae</taxon>
        <taxon>Agaricales</taxon>
        <taxon>Marasmiineae</taxon>
        <taxon>Physalacriaceae</taxon>
        <taxon>Armillaria</taxon>
    </lineage>
</organism>
<dbReference type="EMBL" id="JAUEPU010000038">
    <property type="protein sequence ID" value="KAK0489582.1"/>
    <property type="molecule type" value="Genomic_DNA"/>
</dbReference>
<keyword evidence="1" id="KW-1133">Transmembrane helix</keyword>
<name>A0AA39UHG7_9AGAR</name>
<keyword evidence="1" id="KW-0812">Transmembrane</keyword>
<dbReference type="Proteomes" id="UP001175228">
    <property type="component" value="Unassembled WGS sequence"/>
</dbReference>
<gene>
    <name evidence="2" type="ORF">EDD18DRAFT_1189949</name>
</gene>
<feature type="transmembrane region" description="Helical" evidence="1">
    <location>
        <begin position="12"/>
        <end position="35"/>
    </location>
</feature>
<accession>A0AA39UHG7</accession>
<evidence type="ECO:0000313" key="2">
    <source>
        <dbReference type="EMBL" id="KAK0489582.1"/>
    </source>
</evidence>
<keyword evidence="3" id="KW-1185">Reference proteome</keyword>
<protein>
    <submittedName>
        <fullName evidence="2">Uncharacterized protein</fullName>
    </submittedName>
</protein>
<comment type="caution">
    <text evidence="2">The sequence shown here is derived from an EMBL/GenBank/DDBJ whole genome shotgun (WGS) entry which is preliminary data.</text>
</comment>
<keyword evidence="1" id="KW-0472">Membrane</keyword>
<dbReference type="AlphaFoldDB" id="A0AA39UHG7"/>